<protein>
    <recommendedName>
        <fullName evidence="3">MSMEG_0570 family protein</fullName>
    </recommendedName>
</protein>
<proteinExistence type="predicted"/>
<evidence type="ECO:0008006" key="3">
    <source>
        <dbReference type="Google" id="ProtNLM"/>
    </source>
</evidence>
<dbReference type="RefSeq" id="WP_110985217.1">
    <property type="nucleotide sequence ID" value="NZ_CAWNWM010000003.1"/>
</dbReference>
<dbReference type="EMBL" id="PQWO01000003">
    <property type="protein sequence ID" value="PZD74409.1"/>
    <property type="molecule type" value="Genomic_DNA"/>
</dbReference>
<evidence type="ECO:0000313" key="1">
    <source>
        <dbReference type="EMBL" id="PZD74409.1"/>
    </source>
</evidence>
<organism evidence="1 2">
    <name type="scientific">Acaryochloris thomasi RCC1774</name>
    <dbReference type="NCBI Taxonomy" id="1764569"/>
    <lineage>
        <taxon>Bacteria</taxon>
        <taxon>Bacillati</taxon>
        <taxon>Cyanobacteriota</taxon>
        <taxon>Cyanophyceae</taxon>
        <taxon>Acaryochloridales</taxon>
        <taxon>Acaryochloridaceae</taxon>
        <taxon>Acaryochloris</taxon>
        <taxon>Acaryochloris thomasi</taxon>
    </lineage>
</organism>
<dbReference type="InterPro" id="IPR023846">
    <property type="entry name" value="CHP04042_MSMEG0570"/>
</dbReference>
<reference evidence="1 2" key="1">
    <citation type="journal article" date="2018" name="Sci. Rep.">
        <title>A novel species of the marine cyanobacterium Acaryochloris with a unique pigment content and lifestyle.</title>
        <authorList>
            <person name="Partensky F."/>
            <person name="Six C."/>
            <person name="Ratin M."/>
            <person name="Garczarek L."/>
            <person name="Vaulot D."/>
            <person name="Probert I."/>
            <person name="Calteau A."/>
            <person name="Gourvil P."/>
            <person name="Marie D."/>
            <person name="Grebert T."/>
            <person name="Bouchier C."/>
            <person name="Le Panse S."/>
            <person name="Gachenot M."/>
            <person name="Rodriguez F."/>
            <person name="Garrido J.L."/>
        </authorList>
    </citation>
    <scope>NUCLEOTIDE SEQUENCE [LARGE SCALE GENOMIC DNA]</scope>
    <source>
        <strain evidence="1 2">RCC1774</strain>
    </source>
</reference>
<dbReference type="AlphaFoldDB" id="A0A2W1JM84"/>
<dbReference type="Proteomes" id="UP000248857">
    <property type="component" value="Unassembled WGS sequence"/>
</dbReference>
<comment type="caution">
    <text evidence="1">The sequence shown here is derived from an EMBL/GenBank/DDBJ whole genome shotgun (WGS) entry which is preliminary data.</text>
</comment>
<accession>A0A2W1JM84</accession>
<gene>
    <name evidence="1" type="ORF">C1752_01241</name>
</gene>
<name>A0A2W1JM84_9CYAN</name>
<sequence length="95" mass="10777">MPEMRFQIEWPDGTQETCYSPSLVVKDYLAVGETYSLEEFVTKIRAALKIASDRVQAKYGFPCGLALGQLKEIESKAMGYRDLPDPKVRAIQFIE</sequence>
<dbReference type="OrthoDB" id="195104at2"/>
<dbReference type="NCBIfam" id="TIGR04042">
    <property type="entry name" value="MSMEG_0570_fam"/>
    <property type="match status" value="1"/>
</dbReference>
<evidence type="ECO:0000313" key="2">
    <source>
        <dbReference type="Proteomes" id="UP000248857"/>
    </source>
</evidence>
<keyword evidence="2" id="KW-1185">Reference proteome</keyword>